<dbReference type="Pfam" id="PF04082">
    <property type="entry name" value="Fungal_trans"/>
    <property type="match status" value="1"/>
</dbReference>
<dbReference type="GO" id="GO:0006351">
    <property type="term" value="P:DNA-templated transcription"/>
    <property type="evidence" value="ECO:0007669"/>
    <property type="project" value="InterPro"/>
</dbReference>
<feature type="region of interest" description="Disordered" evidence="4">
    <location>
        <begin position="653"/>
        <end position="679"/>
    </location>
</feature>
<dbReference type="GO" id="GO:0000981">
    <property type="term" value="F:DNA-binding transcription factor activity, RNA polymerase II-specific"/>
    <property type="evidence" value="ECO:0007669"/>
    <property type="project" value="InterPro"/>
</dbReference>
<dbReference type="GO" id="GO:0005634">
    <property type="term" value="C:nucleus"/>
    <property type="evidence" value="ECO:0007669"/>
    <property type="project" value="UniProtKB-SubCell"/>
</dbReference>
<dbReference type="InterPro" id="IPR007219">
    <property type="entry name" value="XnlR_reg_dom"/>
</dbReference>
<dbReference type="PANTHER" id="PTHR31001">
    <property type="entry name" value="UNCHARACTERIZED TRANSCRIPTIONAL REGULATORY PROTEIN"/>
    <property type="match status" value="1"/>
</dbReference>
<dbReference type="PROSITE" id="PS50048">
    <property type="entry name" value="ZN2_CY6_FUNGAL_2"/>
    <property type="match status" value="1"/>
</dbReference>
<dbReference type="SMART" id="SM00066">
    <property type="entry name" value="GAL4"/>
    <property type="match status" value="1"/>
</dbReference>
<dbReference type="PROSITE" id="PS00463">
    <property type="entry name" value="ZN2_CY6_FUNGAL_1"/>
    <property type="match status" value="1"/>
</dbReference>
<evidence type="ECO:0000313" key="7">
    <source>
        <dbReference type="Proteomes" id="UP000478008"/>
    </source>
</evidence>
<dbReference type="EMBL" id="CABFWN010000006">
    <property type="protein sequence ID" value="VUG20178.1"/>
    <property type="molecule type" value="Genomic_DNA"/>
</dbReference>
<dbReference type="InterPro" id="IPR050613">
    <property type="entry name" value="Sec_Metabolite_Reg"/>
</dbReference>
<dbReference type="AlphaFoldDB" id="A0A7D9D0B1"/>
<dbReference type="CDD" id="cd12148">
    <property type="entry name" value="fungal_TF_MHR"/>
    <property type="match status" value="1"/>
</dbReference>
<keyword evidence="3" id="KW-0539">Nucleus</keyword>
<dbReference type="PANTHER" id="PTHR31001:SF76">
    <property type="entry name" value="ZN(2)-C6 FUNGAL-TYPE DOMAIN-CONTAINING PROTEIN"/>
    <property type="match status" value="1"/>
</dbReference>
<organism evidence="6 7">
    <name type="scientific">Dekkera bruxellensis</name>
    <name type="common">Brettanomyces custersii</name>
    <dbReference type="NCBI Taxonomy" id="5007"/>
    <lineage>
        <taxon>Eukaryota</taxon>
        <taxon>Fungi</taxon>
        <taxon>Dikarya</taxon>
        <taxon>Ascomycota</taxon>
        <taxon>Saccharomycotina</taxon>
        <taxon>Pichiomycetes</taxon>
        <taxon>Pichiales</taxon>
        <taxon>Pichiaceae</taxon>
        <taxon>Brettanomyces</taxon>
    </lineage>
</organism>
<feature type="domain" description="Zn(2)-C6 fungal-type" evidence="5">
    <location>
        <begin position="9"/>
        <end position="40"/>
    </location>
</feature>
<dbReference type="GO" id="GO:0003677">
    <property type="term" value="F:DNA binding"/>
    <property type="evidence" value="ECO:0007669"/>
    <property type="project" value="InterPro"/>
</dbReference>
<proteinExistence type="predicted"/>
<dbReference type="GO" id="GO:0008270">
    <property type="term" value="F:zinc ion binding"/>
    <property type="evidence" value="ECO:0007669"/>
    <property type="project" value="InterPro"/>
</dbReference>
<dbReference type="Proteomes" id="UP000478008">
    <property type="component" value="Unassembled WGS sequence"/>
</dbReference>
<gene>
    <name evidence="6" type="ORF">DEBR0S6_09736G</name>
</gene>
<dbReference type="Pfam" id="PF00172">
    <property type="entry name" value="Zn_clus"/>
    <property type="match status" value="1"/>
</dbReference>
<keyword evidence="2" id="KW-0479">Metal-binding</keyword>
<evidence type="ECO:0000256" key="2">
    <source>
        <dbReference type="ARBA" id="ARBA00022723"/>
    </source>
</evidence>
<name>A0A7D9D0B1_DEKBR</name>
<protein>
    <submittedName>
        <fullName evidence="6">DEBR0S6_09736g1_1</fullName>
    </submittedName>
</protein>
<dbReference type="SUPFAM" id="SSF57701">
    <property type="entry name" value="Zn2/Cys6 DNA-binding domain"/>
    <property type="match status" value="1"/>
</dbReference>
<evidence type="ECO:0000259" key="5">
    <source>
        <dbReference type="PROSITE" id="PS50048"/>
    </source>
</evidence>
<evidence type="ECO:0000256" key="3">
    <source>
        <dbReference type="ARBA" id="ARBA00023242"/>
    </source>
</evidence>
<dbReference type="Gene3D" id="4.10.240.10">
    <property type="entry name" value="Zn(2)-C6 fungal-type DNA-binding domain"/>
    <property type="match status" value="1"/>
</dbReference>
<evidence type="ECO:0000256" key="4">
    <source>
        <dbReference type="SAM" id="MobiDB-lite"/>
    </source>
</evidence>
<reference evidence="6 7" key="1">
    <citation type="submission" date="2019-07" db="EMBL/GenBank/DDBJ databases">
        <authorList>
            <person name="Friedrich A."/>
            <person name="Schacherer J."/>
        </authorList>
    </citation>
    <scope>NUCLEOTIDE SEQUENCE [LARGE SCALE GENOMIC DNA]</scope>
</reference>
<dbReference type="InterPro" id="IPR036864">
    <property type="entry name" value="Zn2-C6_fun-type_DNA-bd_sf"/>
</dbReference>
<accession>A0A7D9D0B1</accession>
<dbReference type="InterPro" id="IPR001138">
    <property type="entry name" value="Zn2Cys6_DnaBD"/>
</dbReference>
<evidence type="ECO:0000256" key="1">
    <source>
        <dbReference type="ARBA" id="ARBA00004123"/>
    </source>
</evidence>
<dbReference type="CDD" id="cd00067">
    <property type="entry name" value="GAL4"/>
    <property type="match status" value="1"/>
</dbReference>
<sequence>MKQKRKSLVCVQCSKRKVKCDKNIPCNNCIRRHVAHLCRRPFKAENIYEKIESITNKMNGNVLENRSENSASSEALRDGTKMQSNEETGVNYNVQLSQNHSLLSNGSIENYMLSVRSLTFGLSHMNGLLPADNTHQSLENEREGEEQFKKFMQKLKYEQSYLICAFACKYTTLLHYGVVDHLFMEDHAKFWESLPETSSIPDCTLWDLYSNLKSKEGDIRDFQYWMSLYMTMLCVGIYFGMENLKDKLAYTDAELEKLPHVLFRESFKWLEKTDFLERPDIRTIQIYCVMTSCLHALGNVFIHHELLAVVIVVAQTLGLDRIEEQGITSGNNRKQGAVNSGSPDIIAFAEETTNSCVNFSSEVVKRLWYSFFIIDSISNVPHEWIGKFKTPFPKLISTEQLISCGTNRIGARHEKYYYGSTKNVAVKFPTAGDDIAGLLYERLMVQLGELKQESYTDPVTLKRLTVVWSHMCTLKDNLEMYFGSAPYSPKDDRTCQYARYLLFSSLARECLGLGARILTLAGRDFWLENFRDKCLQLALEVVDHNSASNVPAYYKRYWIVGQHLIYACLFVLLDMLMFKHEECKENLQRIHKAIPTIRLLRSTHYTVKIGLAVIEKLYYLVGSVRLGNKGSGSVEDMSLREFLTELQVANPRNTTSKKATHTSGEEQQEHQSSSINSGIPSLMPLPGYSQYLRGGVASEKSSNKNIELRMDNATISTGTASFLDSDLDSALDETGWKEFLEFFFGSHDEVNLQGSKNGYYNLEPKIGTNEFSRQ</sequence>
<evidence type="ECO:0000313" key="6">
    <source>
        <dbReference type="EMBL" id="VUG20178.1"/>
    </source>
</evidence>
<keyword evidence="7" id="KW-1185">Reference proteome</keyword>
<comment type="subcellular location">
    <subcellularLocation>
        <location evidence="1">Nucleus</location>
    </subcellularLocation>
</comment>